<gene>
    <name evidence="10" type="ORF">ARMA_2592</name>
    <name evidence="11" type="ORF">SE16_06700</name>
</gene>
<evidence type="ECO:0000313" key="12">
    <source>
        <dbReference type="Proteomes" id="UP000037784"/>
    </source>
</evidence>
<dbReference type="CDD" id="cd04878">
    <property type="entry name" value="ACT_AHAS"/>
    <property type="match status" value="1"/>
</dbReference>
<comment type="catalytic activity">
    <reaction evidence="7 8">
        <text>2 pyruvate + H(+) = (2S)-2-acetolactate + CO2</text>
        <dbReference type="Rhea" id="RHEA:25249"/>
        <dbReference type="ChEBI" id="CHEBI:15361"/>
        <dbReference type="ChEBI" id="CHEBI:15378"/>
        <dbReference type="ChEBI" id="CHEBI:16526"/>
        <dbReference type="ChEBI" id="CHEBI:58476"/>
        <dbReference type="EC" id="2.2.1.6"/>
    </reaction>
</comment>
<dbReference type="InParanoid" id="A0A0M8KB75"/>
<evidence type="ECO:0000313" key="13">
    <source>
        <dbReference type="Proteomes" id="UP000050502"/>
    </source>
</evidence>
<dbReference type="Proteomes" id="UP000037784">
    <property type="component" value="Unassembled WGS sequence"/>
</dbReference>
<dbReference type="InterPro" id="IPR002912">
    <property type="entry name" value="ACT_dom"/>
</dbReference>
<evidence type="ECO:0000256" key="3">
    <source>
        <dbReference type="ARBA" id="ARBA00006341"/>
    </source>
</evidence>
<dbReference type="Proteomes" id="UP000050502">
    <property type="component" value="Unassembled WGS sequence"/>
</dbReference>
<reference evidence="10 12" key="1">
    <citation type="journal article" date="2015" name="Genome Announc.">
        <title>Draft Genome Sequence of a Heterotrophic Facultative Anaerobic Thermophilic Bacterium, Ardenticatena maritima Strain 110ST.</title>
        <authorList>
            <person name="Kawaichi S."/>
            <person name="Yoshida T."/>
            <person name="Sako Y."/>
            <person name="Nakamura R."/>
        </authorList>
    </citation>
    <scope>NUCLEOTIDE SEQUENCE [LARGE SCALE GENOMIC DNA]</scope>
    <source>
        <strain evidence="10 12">110S</strain>
    </source>
</reference>
<dbReference type="PROSITE" id="PS51671">
    <property type="entry name" value="ACT"/>
    <property type="match status" value="1"/>
</dbReference>
<dbReference type="Pfam" id="PF10369">
    <property type="entry name" value="ALS_ss_C"/>
    <property type="match status" value="1"/>
</dbReference>
<feature type="domain" description="ACT" evidence="9">
    <location>
        <begin position="4"/>
        <end position="78"/>
    </location>
</feature>
<dbReference type="PATRIC" id="fig|872965.6.peg.1381"/>
<sequence length="168" mass="18681">MKHVLVARVENKPGVLNRVASLFRRRNFNIISLTVGETEDPAVSRMTIVVDASKTDASMVQRNLLKLINVIDVEDLTHRPAVQRDLVLVKVRSDSETHADLLRLAEAFQAKVADISADSMILELTGEEDEVQSFIEGLRPYGILEMMRTGLVAMARGSSEPAHQFTIL</sequence>
<proteinExistence type="inferred from homology"/>
<keyword evidence="12" id="KW-1185">Reference proteome</keyword>
<dbReference type="OrthoDB" id="9787365at2"/>
<keyword evidence="5 8" id="KW-0028">Amino-acid biosynthesis</keyword>
<dbReference type="NCBIfam" id="TIGR00119">
    <property type="entry name" value="acolac_sm"/>
    <property type="match status" value="1"/>
</dbReference>
<dbReference type="InterPro" id="IPR027271">
    <property type="entry name" value="Acetolactate_synth/TF_NikR_C"/>
</dbReference>
<dbReference type="GO" id="GO:0009099">
    <property type="term" value="P:L-valine biosynthetic process"/>
    <property type="evidence" value="ECO:0007669"/>
    <property type="project" value="UniProtKB-UniRule"/>
</dbReference>
<dbReference type="GO" id="GO:0009097">
    <property type="term" value="P:isoleucine biosynthetic process"/>
    <property type="evidence" value="ECO:0007669"/>
    <property type="project" value="UniProtKB-UniRule"/>
</dbReference>
<comment type="pathway">
    <text evidence="2 8">Amino-acid biosynthesis; L-valine biosynthesis; L-valine from pyruvate: step 1/4.</text>
</comment>
<dbReference type="InterPro" id="IPR054480">
    <property type="entry name" value="AHAS_small-like_ACT"/>
</dbReference>
<dbReference type="InterPro" id="IPR004789">
    <property type="entry name" value="Acetalactate_synth_ssu"/>
</dbReference>
<organism evidence="10 12">
    <name type="scientific">Ardenticatena maritima</name>
    <dbReference type="NCBI Taxonomy" id="872965"/>
    <lineage>
        <taxon>Bacteria</taxon>
        <taxon>Bacillati</taxon>
        <taxon>Chloroflexota</taxon>
        <taxon>Ardenticatenia</taxon>
        <taxon>Ardenticatenales</taxon>
        <taxon>Ardenticatenaceae</taxon>
        <taxon>Ardenticatena</taxon>
    </lineage>
</organism>
<dbReference type="UniPathway" id="UPA00049">
    <property type="reaction ID" value="UER00059"/>
</dbReference>
<comment type="similarity">
    <text evidence="3 8">Belongs to the acetolactate synthase small subunit family.</text>
</comment>
<dbReference type="FunCoup" id="A0A0M8KB75">
    <property type="interactions" value="339"/>
</dbReference>
<dbReference type="InterPro" id="IPR045865">
    <property type="entry name" value="ACT-like_dom_sf"/>
</dbReference>
<evidence type="ECO:0000256" key="6">
    <source>
        <dbReference type="ARBA" id="ARBA00023304"/>
    </source>
</evidence>
<evidence type="ECO:0000256" key="8">
    <source>
        <dbReference type="RuleBase" id="RU368092"/>
    </source>
</evidence>
<comment type="function">
    <text evidence="8">Catalyzes the conversion of 2 pyruvate molecules into acetolactate in the first common step of the biosynthetic pathway of the branched-amino acids such as leucine, isoleucine, and valine.</text>
</comment>
<keyword evidence="8 10" id="KW-0808">Transferase</keyword>
<dbReference type="PANTHER" id="PTHR30239">
    <property type="entry name" value="ACETOLACTATE SYNTHASE SMALL SUBUNIT"/>
    <property type="match status" value="1"/>
</dbReference>
<evidence type="ECO:0000256" key="4">
    <source>
        <dbReference type="ARBA" id="ARBA00011744"/>
    </source>
</evidence>
<reference evidence="11 13" key="2">
    <citation type="submission" date="2015-07" db="EMBL/GenBank/DDBJ databases">
        <title>Whole genome sequence of Ardenticatena maritima DSM 23922.</title>
        <authorList>
            <person name="Hemp J."/>
            <person name="Ward L.M."/>
            <person name="Pace L.A."/>
            <person name="Fischer W.W."/>
        </authorList>
    </citation>
    <scope>NUCLEOTIDE SEQUENCE [LARGE SCALE GENOMIC DNA]</scope>
    <source>
        <strain evidence="11 13">110S</strain>
    </source>
</reference>
<evidence type="ECO:0000256" key="7">
    <source>
        <dbReference type="ARBA" id="ARBA00048670"/>
    </source>
</evidence>
<dbReference type="Gene3D" id="3.30.70.260">
    <property type="match status" value="1"/>
</dbReference>
<dbReference type="FunFam" id="3.30.70.1150:FF:000001">
    <property type="entry name" value="Acetolactate synthase small subunit"/>
    <property type="match status" value="1"/>
</dbReference>
<dbReference type="PANTHER" id="PTHR30239:SF0">
    <property type="entry name" value="ACETOLACTATE SYNTHASE SMALL SUBUNIT 1, CHLOROPLASTIC"/>
    <property type="match status" value="1"/>
</dbReference>
<dbReference type="GO" id="GO:0003984">
    <property type="term" value="F:acetolactate synthase activity"/>
    <property type="evidence" value="ECO:0007669"/>
    <property type="project" value="UniProtKB-UniRule"/>
</dbReference>
<keyword evidence="6 8" id="KW-0100">Branched-chain amino acid biosynthesis</keyword>
<dbReference type="NCBIfam" id="NF008864">
    <property type="entry name" value="PRK11895.1"/>
    <property type="match status" value="1"/>
</dbReference>
<accession>A0A0M8KB75</accession>
<dbReference type="STRING" id="872965.SE16_06700"/>
<comment type="caution">
    <text evidence="10">The sequence shown here is derived from an EMBL/GenBank/DDBJ whole genome shotgun (WGS) entry which is preliminary data.</text>
</comment>
<protein>
    <recommendedName>
        <fullName evidence="8">Acetolactate synthase small subunit</fullName>
        <shortName evidence="8">AHAS</shortName>
        <shortName evidence="8">ALS</shortName>
        <ecNumber evidence="8">2.2.1.6</ecNumber>
    </recommendedName>
    <alternativeName>
        <fullName evidence="8">Acetohydroxy-acid synthase small subunit</fullName>
    </alternativeName>
</protein>
<comment type="subunit">
    <text evidence="4 8">Dimer of large and small chains.</text>
</comment>
<evidence type="ECO:0000256" key="1">
    <source>
        <dbReference type="ARBA" id="ARBA00004974"/>
    </source>
</evidence>
<dbReference type="Gene3D" id="3.30.70.1150">
    <property type="entry name" value="ACT-like. Chain A, domain 2"/>
    <property type="match status" value="1"/>
</dbReference>
<dbReference type="EC" id="2.2.1.6" evidence="8"/>
<dbReference type="InterPro" id="IPR019455">
    <property type="entry name" value="Acetolactate_synth_ssu_C"/>
</dbReference>
<dbReference type="EMBL" id="BBZA01000228">
    <property type="protein sequence ID" value="GAP64169.1"/>
    <property type="molecule type" value="Genomic_DNA"/>
</dbReference>
<dbReference type="GO" id="GO:1990610">
    <property type="term" value="F:acetolactate synthase regulator activity"/>
    <property type="evidence" value="ECO:0007669"/>
    <property type="project" value="UniProtKB-UniRule"/>
</dbReference>
<dbReference type="GO" id="GO:0005829">
    <property type="term" value="C:cytosol"/>
    <property type="evidence" value="ECO:0007669"/>
    <property type="project" value="TreeGrafter"/>
</dbReference>
<evidence type="ECO:0000256" key="2">
    <source>
        <dbReference type="ARBA" id="ARBA00005025"/>
    </source>
</evidence>
<dbReference type="InterPro" id="IPR039557">
    <property type="entry name" value="AHAS_ACT"/>
</dbReference>
<dbReference type="AlphaFoldDB" id="A0A0M8KB75"/>
<reference evidence="12" key="3">
    <citation type="submission" date="2015-08" db="EMBL/GenBank/DDBJ databases">
        <title>Draft Genome Sequence of a Heterotrophic Facultative Anaerobic Bacterium Ardenticatena maritima Strain 110S.</title>
        <authorList>
            <person name="Kawaichi S."/>
            <person name="Yoshida T."/>
            <person name="Sako Y."/>
            <person name="Nakamura R."/>
        </authorList>
    </citation>
    <scope>NUCLEOTIDE SEQUENCE [LARGE SCALE GENOMIC DNA]</scope>
    <source>
        <strain evidence="12">110S</strain>
    </source>
</reference>
<evidence type="ECO:0000313" key="10">
    <source>
        <dbReference type="EMBL" id="GAP64169.1"/>
    </source>
</evidence>
<comment type="pathway">
    <text evidence="1 8">Amino-acid biosynthesis; L-isoleucine biosynthesis; L-isoleucine from 2-oxobutanoate: step 1/4.</text>
</comment>
<evidence type="ECO:0000313" key="11">
    <source>
        <dbReference type="EMBL" id="KPL88476.1"/>
    </source>
</evidence>
<name>A0A0M8KB75_9CHLR</name>
<dbReference type="SUPFAM" id="SSF55021">
    <property type="entry name" value="ACT-like"/>
    <property type="match status" value="2"/>
</dbReference>
<dbReference type="EMBL" id="LGKN01000004">
    <property type="protein sequence ID" value="KPL88476.1"/>
    <property type="molecule type" value="Genomic_DNA"/>
</dbReference>
<dbReference type="UniPathway" id="UPA00047">
    <property type="reaction ID" value="UER00055"/>
</dbReference>
<dbReference type="Pfam" id="PF22629">
    <property type="entry name" value="ACT_AHAS_ss"/>
    <property type="match status" value="1"/>
</dbReference>
<dbReference type="RefSeq" id="WP_054493900.1">
    <property type="nucleotide sequence ID" value="NZ_BBZA01000228.1"/>
</dbReference>
<evidence type="ECO:0000259" key="9">
    <source>
        <dbReference type="PROSITE" id="PS51671"/>
    </source>
</evidence>
<evidence type="ECO:0000256" key="5">
    <source>
        <dbReference type="ARBA" id="ARBA00022605"/>
    </source>
</evidence>